<sequence length="102" mass="10650">MELLRAAELVEPVEEREDLRALARVALDHGHGFPPSGSRGGLGHGGDDPAARKILGERPAGTRVGGVRGHGSGPRAVSTRARTGSGRPDAAPEGTTTWRRRA</sequence>
<feature type="compositionally biased region" description="Basic and acidic residues" evidence="1">
    <location>
        <begin position="45"/>
        <end position="56"/>
    </location>
</feature>
<organism evidence="2 3">
    <name type="scientific">Cellulomonas cellasea</name>
    <dbReference type="NCBI Taxonomy" id="43670"/>
    <lineage>
        <taxon>Bacteria</taxon>
        <taxon>Bacillati</taxon>
        <taxon>Actinomycetota</taxon>
        <taxon>Actinomycetes</taxon>
        <taxon>Micrococcales</taxon>
        <taxon>Cellulomonadaceae</taxon>
        <taxon>Cellulomonas</taxon>
    </lineage>
</organism>
<feature type="compositionally biased region" description="Gly residues" evidence="1">
    <location>
        <begin position="63"/>
        <end position="72"/>
    </location>
</feature>
<evidence type="ECO:0000313" key="3">
    <source>
        <dbReference type="Proteomes" id="UP000317046"/>
    </source>
</evidence>
<dbReference type="AlphaFoldDB" id="A0A4Y3KZ59"/>
<dbReference type="EMBL" id="BJLR01000025">
    <property type="protein sequence ID" value="GEA88724.1"/>
    <property type="molecule type" value="Genomic_DNA"/>
</dbReference>
<protein>
    <submittedName>
        <fullName evidence="2">Uncharacterized protein</fullName>
    </submittedName>
</protein>
<feature type="region of interest" description="Disordered" evidence="1">
    <location>
        <begin position="30"/>
        <end position="102"/>
    </location>
</feature>
<keyword evidence="3" id="KW-1185">Reference proteome</keyword>
<reference evidence="2" key="1">
    <citation type="submission" date="2019-06" db="EMBL/GenBank/DDBJ databases">
        <title>Whole genome shotgun sequence of Cellulomonas cellasea NBRC 3753.</title>
        <authorList>
            <person name="Hosoyama A."/>
            <person name="Uohara A."/>
            <person name="Ohji S."/>
            <person name="Ichikawa N."/>
        </authorList>
    </citation>
    <scope>NUCLEOTIDE SEQUENCE [LARGE SCALE GENOMIC DNA]</scope>
    <source>
        <strain evidence="2">NBRC 3753</strain>
    </source>
</reference>
<name>A0A4Y3KZ59_9CELL</name>
<accession>A0A4Y3KZ59</accession>
<dbReference type="Proteomes" id="UP000317046">
    <property type="component" value="Unassembled WGS sequence"/>
</dbReference>
<proteinExistence type="predicted"/>
<comment type="caution">
    <text evidence="2">The sequence shown here is derived from an EMBL/GenBank/DDBJ whole genome shotgun (WGS) entry which is preliminary data.</text>
</comment>
<evidence type="ECO:0000256" key="1">
    <source>
        <dbReference type="SAM" id="MobiDB-lite"/>
    </source>
</evidence>
<evidence type="ECO:0000313" key="2">
    <source>
        <dbReference type="EMBL" id="GEA88724.1"/>
    </source>
</evidence>
<gene>
    <name evidence="2" type="ORF">CCE01nite_26730</name>
</gene>